<sequence>MMIALFHSNVLHLLFGRVLIWSLWVPFLDAEFGSFWPGDVDLFLAIYDECREVYRSAHQFIKVSDVERKKWFVASVVGCGVDVDCCSGGVKDGNDCGMTVENTGE</sequence>
<feature type="signal peptide" evidence="1">
    <location>
        <begin position="1"/>
        <end position="30"/>
    </location>
</feature>
<evidence type="ECO:0000313" key="2">
    <source>
        <dbReference type="EMBL" id="GEZ74168.1"/>
    </source>
</evidence>
<name>A0A699IP62_TANCI</name>
<organism evidence="2">
    <name type="scientific">Tanacetum cinerariifolium</name>
    <name type="common">Dalmatian daisy</name>
    <name type="synonym">Chrysanthemum cinerariifolium</name>
    <dbReference type="NCBI Taxonomy" id="118510"/>
    <lineage>
        <taxon>Eukaryota</taxon>
        <taxon>Viridiplantae</taxon>
        <taxon>Streptophyta</taxon>
        <taxon>Embryophyta</taxon>
        <taxon>Tracheophyta</taxon>
        <taxon>Spermatophyta</taxon>
        <taxon>Magnoliopsida</taxon>
        <taxon>eudicotyledons</taxon>
        <taxon>Gunneridae</taxon>
        <taxon>Pentapetalae</taxon>
        <taxon>asterids</taxon>
        <taxon>campanulids</taxon>
        <taxon>Asterales</taxon>
        <taxon>Asteraceae</taxon>
        <taxon>Asteroideae</taxon>
        <taxon>Anthemideae</taxon>
        <taxon>Anthemidinae</taxon>
        <taxon>Tanacetum</taxon>
    </lineage>
</organism>
<comment type="caution">
    <text evidence="2">The sequence shown here is derived from an EMBL/GenBank/DDBJ whole genome shotgun (WGS) entry which is preliminary data.</text>
</comment>
<gene>
    <name evidence="2" type="ORF">Tci_546141</name>
</gene>
<dbReference type="EMBL" id="BKCJ010317436">
    <property type="protein sequence ID" value="GEZ74168.1"/>
    <property type="molecule type" value="Genomic_DNA"/>
</dbReference>
<protein>
    <submittedName>
        <fullName evidence="2">Uncharacterized protein</fullName>
    </submittedName>
</protein>
<evidence type="ECO:0000256" key="1">
    <source>
        <dbReference type="SAM" id="SignalP"/>
    </source>
</evidence>
<reference evidence="2" key="1">
    <citation type="journal article" date="2019" name="Sci. Rep.">
        <title>Draft genome of Tanacetum cinerariifolium, the natural source of mosquito coil.</title>
        <authorList>
            <person name="Yamashiro T."/>
            <person name="Shiraishi A."/>
            <person name="Satake H."/>
            <person name="Nakayama K."/>
        </authorList>
    </citation>
    <scope>NUCLEOTIDE SEQUENCE</scope>
</reference>
<keyword evidence="1" id="KW-0732">Signal</keyword>
<accession>A0A699IP62</accession>
<feature type="chain" id="PRO_5025513143" evidence="1">
    <location>
        <begin position="31"/>
        <end position="105"/>
    </location>
</feature>
<dbReference type="AlphaFoldDB" id="A0A699IP62"/>
<proteinExistence type="predicted"/>